<dbReference type="KEGG" id="dde:Dde_3382"/>
<evidence type="ECO:0008006" key="3">
    <source>
        <dbReference type="Google" id="ProtNLM"/>
    </source>
</evidence>
<dbReference type="RefSeq" id="WP_011369099.1">
    <property type="nucleotide sequence ID" value="NC_007519.1"/>
</dbReference>
<evidence type="ECO:0000313" key="1">
    <source>
        <dbReference type="EMBL" id="ABB40176.1"/>
    </source>
</evidence>
<evidence type="ECO:0000313" key="2">
    <source>
        <dbReference type="Proteomes" id="UP000002710"/>
    </source>
</evidence>
<dbReference type="EMBL" id="CP000112">
    <property type="protein sequence ID" value="ABB40176.1"/>
    <property type="molecule type" value="Genomic_DNA"/>
</dbReference>
<dbReference type="HOGENOM" id="CLU_479615_0_0_7"/>
<dbReference type="STRING" id="207559.Dde_3382"/>
<keyword evidence="2" id="KW-1185">Reference proteome</keyword>
<dbReference type="Pfam" id="PF10758">
    <property type="entry name" value="DUF2586"/>
    <property type="match status" value="1"/>
</dbReference>
<reference evidence="1 2" key="1">
    <citation type="journal article" date="2011" name="J. Bacteriol.">
        <title>Complete genome sequence and updated annotation of Desulfovibrio alaskensis G20.</title>
        <authorList>
            <person name="Hauser L.J."/>
            <person name="Land M.L."/>
            <person name="Brown S.D."/>
            <person name="Larimer F."/>
            <person name="Keller K.L."/>
            <person name="Rapp-Giles B.J."/>
            <person name="Price M.N."/>
            <person name="Lin M."/>
            <person name="Bruce D.C."/>
            <person name="Detter J.C."/>
            <person name="Tapia R."/>
            <person name="Han C.S."/>
            <person name="Goodwin L.A."/>
            <person name="Cheng J.F."/>
            <person name="Pitluck S."/>
            <person name="Copeland A."/>
            <person name="Lucas S."/>
            <person name="Nolan M."/>
            <person name="Lapidus A.L."/>
            <person name="Palumbo A.V."/>
            <person name="Wall J.D."/>
        </authorList>
    </citation>
    <scope>NUCLEOTIDE SEQUENCE [LARGE SCALE GENOMIC DNA]</scope>
    <source>
        <strain evidence="2">ATCC BAA 1058 / DSM 17464 / G20</strain>
    </source>
</reference>
<proteinExistence type="predicted"/>
<dbReference type="Proteomes" id="UP000002710">
    <property type="component" value="Chromosome"/>
</dbReference>
<accession>Q30VX0</accession>
<protein>
    <recommendedName>
        <fullName evidence="3">Tail sheath protein subtilisin-like domain-containing protein</fullName>
    </recommendedName>
</protein>
<organism evidence="1 2">
    <name type="scientific">Oleidesulfovibrio alaskensis (strain ATCC BAA-1058 / DSM 17464 / G20)</name>
    <name type="common">Desulfovibrio alaskensis</name>
    <dbReference type="NCBI Taxonomy" id="207559"/>
    <lineage>
        <taxon>Bacteria</taxon>
        <taxon>Pseudomonadati</taxon>
        <taxon>Thermodesulfobacteriota</taxon>
        <taxon>Desulfovibrionia</taxon>
        <taxon>Desulfovibrionales</taxon>
        <taxon>Desulfovibrionaceae</taxon>
        <taxon>Oleidesulfovibrio</taxon>
    </lineage>
</organism>
<dbReference type="InterPro" id="IPR019694">
    <property type="entry name" value="Phage_HP1_Orf23"/>
</dbReference>
<gene>
    <name evidence="1" type="ordered locus">Dde_3382</name>
</gene>
<dbReference type="AlphaFoldDB" id="Q30VX0"/>
<dbReference type="eggNOG" id="ENOG502Z7IH">
    <property type="taxonomic scope" value="Bacteria"/>
</dbReference>
<name>Q30VX0_OLEA2</name>
<sequence>MARKDVFEFLVDGTSGLVPGDVSGKALIVGVCSAGEVGKVYYLGKRSDLTGLLGTGPLVDRLQHVFATGGQDSTVLAVPVAGSPGGTISTLKHTGTGPEARASGLPGGNADVIAEIVDAGAPGVATCKLSKDGGATFGVAAAVPANGQISVADTGTTIVLAAGNLMAGDRYRYSVRGPIGPVTRIGLGPEITAAGTVKAGAEVVLQIVKGGDRNEGQYRLSVDGGDNFGPYRTIPVDGQIPVADTGVTITCPAGDYPLGSTYQFDLLAPVPTIADVIDALTIPLETVDPEFVYVVGPSDSVDWAAMGALADDLWNRHRPTFFVCEGRLPAAGEDLNDWVTALKQERMGFAHRFVSVCVGFGEISDRTGLRKLRNAGGLLAGRIMEVPVQRDIGRVRDQGITGISLPEGYTEAMQSELEEAGYITLTRYAGLQAVYWGTARTMADSTSDYQRLEVLRVTFKAVRLMRLQALKSLKDELGDPLQGADTSGLAYLRANLENALDTMVKAKPKELAGYAVSIPMDQDFVNNGVATETTLIGIPIIDTIKLFSSYVYAGGKFDPRMAA</sequence>